<dbReference type="Proteomes" id="UP001488838">
    <property type="component" value="Unassembled WGS sequence"/>
</dbReference>
<protein>
    <submittedName>
        <fullName evidence="2">Uncharacterized protein</fullName>
    </submittedName>
</protein>
<accession>A0AAW0GWN6</accession>
<sequence>MQENPGLFAPQTPKANQQCHHPPLSISSPLSSSLLTEATKSTTEISTMSGCPTGVAVLHYRARILFWNQFVSVVSESLSYDVFSHSDHGTQDEDGSGNQQQVQALLEAELIPMISRLAKGDCESQNEAAWAISNLTIVTEKTKLMKIPASFLKQHKEVLTTLTQQSPPDKGI</sequence>
<dbReference type="AlphaFoldDB" id="A0AAW0GWN6"/>
<dbReference type="EMBL" id="JBBHLL010002004">
    <property type="protein sequence ID" value="KAK7795617.1"/>
    <property type="molecule type" value="Genomic_DNA"/>
</dbReference>
<keyword evidence="3" id="KW-1185">Reference proteome</keyword>
<organism evidence="2 3">
    <name type="scientific">Myodes glareolus</name>
    <name type="common">Bank vole</name>
    <name type="synonym">Clethrionomys glareolus</name>
    <dbReference type="NCBI Taxonomy" id="447135"/>
    <lineage>
        <taxon>Eukaryota</taxon>
        <taxon>Metazoa</taxon>
        <taxon>Chordata</taxon>
        <taxon>Craniata</taxon>
        <taxon>Vertebrata</taxon>
        <taxon>Euteleostomi</taxon>
        <taxon>Mammalia</taxon>
        <taxon>Eutheria</taxon>
        <taxon>Euarchontoglires</taxon>
        <taxon>Glires</taxon>
        <taxon>Rodentia</taxon>
        <taxon>Myomorpha</taxon>
        <taxon>Muroidea</taxon>
        <taxon>Cricetidae</taxon>
        <taxon>Arvicolinae</taxon>
        <taxon>Myodes</taxon>
    </lineage>
</organism>
<feature type="region of interest" description="Disordered" evidence="1">
    <location>
        <begin position="1"/>
        <end position="23"/>
    </location>
</feature>
<dbReference type="Gene3D" id="1.25.10.10">
    <property type="entry name" value="Leucine-rich Repeat Variant"/>
    <property type="match status" value="1"/>
</dbReference>
<evidence type="ECO:0000313" key="3">
    <source>
        <dbReference type="Proteomes" id="UP001488838"/>
    </source>
</evidence>
<proteinExistence type="predicted"/>
<dbReference type="InterPro" id="IPR000225">
    <property type="entry name" value="Armadillo"/>
</dbReference>
<dbReference type="SMART" id="SM00185">
    <property type="entry name" value="ARM"/>
    <property type="match status" value="1"/>
</dbReference>
<comment type="caution">
    <text evidence="2">The sequence shown here is derived from an EMBL/GenBank/DDBJ whole genome shotgun (WGS) entry which is preliminary data.</text>
</comment>
<name>A0AAW0GWN6_MYOGA</name>
<dbReference type="InterPro" id="IPR011989">
    <property type="entry name" value="ARM-like"/>
</dbReference>
<dbReference type="Pfam" id="PF00514">
    <property type="entry name" value="Arm"/>
    <property type="match status" value="1"/>
</dbReference>
<gene>
    <name evidence="2" type="ORF">U0070_011946</name>
</gene>
<reference evidence="2 3" key="1">
    <citation type="journal article" date="2023" name="bioRxiv">
        <title>Conserved and derived expression patterns and positive selection on dental genes reveal complex evolutionary context of ever-growing rodent molars.</title>
        <authorList>
            <person name="Calamari Z.T."/>
            <person name="Song A."/>
            <person name="Cohen E."/>
            <person name="Akter M."/>
            <person name="Roy R.D."/>
            <person name="Hallikas O."/>
            <person name="Christensen M.M."/>
            <person name="Li P."/>
            <person name="Marangoni P."/>
            <person name="Jernvall J."/>
            <person name="Klein O.D."/>
        </authorList>
    </citation>
    <scope>NUCLEOTIDE SEQUENCE [LARGE SCALE GENOMIC DNA]</scope>
    <source>
        <strain evidence="2">V071</strain>
    </source>
</reference>
<evidence type="ECO:0000256" key="1">
    <source>
        <dbReference type="SAM" id="MobiDB-lite"/>
    </source>
</evidence>
<evidence type="ECO:0000313" key="2">
    <source>
        <dbReference type="EMBL" id="KAK7795617.1"/>
    </source>
</evidence>